<comment type="caution">
    <text evidence="3">The sequence shown here is derived from an EMBL/GenBank/DDBJ whole genome shotgun (WGS) entry which is preliminary data.</text>
</comment>
<dbReference type="InterPro" id="IPR036388">
    <property type="entry name" value="WH-like_DNA-bd_sf"/>
</dbReference>
<evidence type="ECO:0000313" key="4">
    <source>
        <dbReference type="Proteomes" id="UP000544872"/>
    </source>
</evidence>
<feature type="region of interest" description="Disordered" evidence="1">
    <location>
        <begin position="1"/>
        <end position="29"/>
    </location>
</feature>
<dbReference type="AlphaFoldDB" id="A0A7X0DPB0"/>
<gene>
    <name evidence="3" type="ORF">FHS48_003613</name>
</gene>
<evidence type="ECO:0000256" key="1">
    <source>
        <dbReference type="SAM" id="MobiDB-lite"/>
    </source>
</evidence>
<accession>A0A7X0DPB0</accession>
<dbReference type="Gene3D" id="1.10.10.10">
    <property type="entry name" value="Winged helix-like DNA-binding domain superfamily/Winged helix DNA-binding domain"/>
    <property type="match status" value="1"/>
</dbReference>
<organism evidence="3 4">
    <name type="scientific">Novispirillum itersonii</name>
    <name type="common">Aquaspirillum itersonii</name>
    <dbReference type="NCBI Taxonomy" id="189"/>
    <lineage>
        <taxon>Bacteria</taxon>
        <taxon>Pseudomonadati</taxon>
        <taxon>Pseudomonadota</taxon>
        <taxon>Alphaproteobacteria</taxon>
        <taxon>Rhodospirillales</taxon>
        <taxon>Novispirillaceae</taxon>
        <taxon>Novispirillum</taxon>
    </lineage>
</organism>
<dbReference type="EMBL" id="JACIIX010000018">
    <property type="protein sequence ID" value="MBB6212164.1"/>
    <property type="molecule type" value="Genomic_DNA"/>
</dbReference>
<keyword evidence="4" id="KW-1185">Reference proteome</keyword>
<evidence type="ECO:0000259" key="2">
    <source>
        <dbReference type="Pfam" id="PF03428"/>
    </source>
</evidence>
<sequence>MGRSTTGGLLRRSGDGNRPPPTGHARKSYGHFDGAISAATFRGLPEGIQHPKQMLEPLRRCGSRLPFPREALATLELLFDYTKLSDWDQGGTPLVFPGNAELAGCLGVTERTVRNHLSALEQAGMISILRGPGNRRVPVWNGAGEIVVAYGINLAPVAEQIEHLKAVGQQLAERRRTMKRLMQQIGEALQDVRTAVDAVDVVLSDVGRRWEEDQTGIDLHAKLFEAEEKSRLARRLWERDAAASSDEQIGYEQALTVLRDELVELAGVANTEALIALQPDPSLNVDLPEINLNSGDPEIQFRDDSTKIPHQNSNLFQKEVVAGWERGVQGSGQPYLPGLSREADADSPVQTSLPVKATYILDLCPEFRAVLCDQLLIESPEAAPVSAYYDAARLIALRLGVSDWCWRTGNALHGRGQAMLAVAVALLRPAHTFTKNRQAFLAGMLLRPQGQLNALASFHALRKRRQEE</sequence>
<dbReference type="Pfam" id="PF03428">
    <property type="entry name" value="RP-C"/>
    <property type="match status" value="1"/>
</dbReference>
<proteinExistence type="predicted"/>
<dbReference type="SUPFAM" id="SSF46785">
    <property type="entry name" value="Winged helix' DNA-binding domain"/>
    <property type="match status" value="1"/>
</dbReference>
<dbReference type="InterPro" id="IPR036390">
    <property type="entry name" value="WH_DNA-bd_sf"/>
</dbReference>
<protein>
    <submittedName>
        <fullName evidence="3">Replication initiation protein RepC</fullName>
    </submittedName>
</protein>
<name>A0A7X0DPB0_NOVIT</name>
<evidence type="ECO:0000313" key="3">
    <source>
        <dbReference type="EMBL" id="MBB6212164.1"/>
    </source>
</evidence>
<feature type="domain" description="Plasmid replication protein C N-terminal" evidence="2">
    <location>
        <begin position="35"/>
        <end position="198"/>
    </location>
</feature>
<dbReference type="InterPro" id="IPR005090">
    <property type="entry name" value="RepC_N"/>
</dbReference>
<reference evidence="3 4" key="1">
    <citation type="submission" date="2020-08" db="EMBL/GenBank/DDBJ databases">
        <title>Genomic Encyclopedia of Type Strains, Phase IV (KMG-IV): sequencing the most valuable type-strain genomes for metagenomic binning, comparative biology and taxonomic classification.</title>
        <authorList>
            <person name="Goeker M."/>
        </authorList>
    </citation>
    <scope>NUCLEOTIDE SEQUENCE [LARGE SCALE GENOMIC DNA]</scope>
    <source>
        <strain evidence="3 4">DSM 11590</strain>
    </source>
</reference>
<dbReference type="RefSeq" id="WP_184265636.1">
    <property type="nucleotide sequence ID" value="NZ_JACIIX010000018.1"/>
</dbReference>
<dbReference type="Proteomes" id="UP000544872">
    <property type="component" value="Unassembled WGS sequence"/>
</dbReference>